<organism evidence="1 2">
    <name type="scientific">Blumeria hordei</name>
    <name type="common">Barley powdery mildew</name>
    <name type="synonym">Blumeria graminis f. sp. hordei</name>
    <dbReference type="NCBI Taxonomy" id="2867405"/>
    <lineage>
        <taxon>Eukaryota</taxon>
        <taxon>Fungi</taxon>
        <taxon>Dikarya</taxon>
        <taxon>Ascomycota</taxon>
        <taxon>Pezizomycotina</taxon>
        <taxon>Leotiomycetes</taxon>
        <taxon>Erysiphales</taxon>
        <taxon>Erysiphaceae</taxon>
        <taxon>Blumeria</taxon>
    </lineage>
</organism>
<dbReference type="InterPro" id="IPR029069">
    <property type="entry name" value="HotDog_dom_sf"/>
</dbReference>
<dbReference type="AlphaFoldDB" id="A0A383UV66"/>
<evidence type="ECO:0000313" key="2">
    <source>
        <dbReference type="Proteomes" id="UP000275772"/>
    </source>
</evidence>
<dbReference type="Gene3D" id="3.10.129.10">
    <property type="entry name" value="Hotdog Thioesterase"/>
    <property type="match status" value="1"/>
</dbReference>
<gene>
    <name evidence="1" type="ORF">BLGHR1_15040</name>
</gene>
<dbReference type="GO" id="GO:0019171">
    <property type="term" value="F:(3R)-hydroxyacyl-[acyl-carrier-protein] dehydratase activity"/>
    <property type="evidence" value="ECO:0007669"/>
    <property type="project" value="TreeGrafter"/>
</dbReference>
<sequence>MKIFSRFQNDMETVRKINMRSWSSIFRRTILRLPRDDTSGLTTRIRHSDEIKLPRLYSRLINQNQVTLTPRSKRFIHVEKLDAAPLPGKDNLSLSNSVCPLELKDQINESPRAKVSGEDPLLLSGVTIKAHNEKSKPFELEETKSSITPTTSIPSKKCTILSSKHDGLSTIVVEGSNTFEKLQKSLREQLLARPAITYFDHMSPTPSNLLRTLLSSYLPFIGKYQDDEIRSKDNKFCLPLGHHFVYFHSDVACCDLLPDGTDNYHSPGLPFERRLWVGGTINFAQPMNLFPKMKMMCKEKIIDVRITGEQNNEKIYVVTSRKIIDQHTRILDISEDRTVVFMRRKKSGVITERLNAQKPRMEPQYSVTVRPTRTLLFRFSALTYNAHRIHLDDVFCRQVEGLKSMIVQGPLTVVFMLAVLTEQLCERSRIISFSYRNLAPLYVEEDMKICVKKGAKTGGKSLWHLWIEGPQGGYAVKGTATAMQVEDENDGTAISE</sequence>
<accession>A0A383UV66</accession>
<dbReference type="InterPro" id="IPR052741">
    <property type="entry name" value="Mitochondrial_HTD2"/>
</dbReference>
<dbReference type="SUPFAM" id="SSF54637">
    <property type="entry name" value="Thioesterase/thiol ester dehydrase-isomerase"/>
    <property type="match status" value="1"/>
</dbReference>
<name>A0A383UV66_BLUHO</name>
<dbReference type="PANTHER" id="PTHR28152">
    <property type="entry name" value="HYDROXYACYL-THIOESTER DEHYDRATASE TYPE 2, MITOCHONDRIAL"/>
    <property type="match status" value="1"/>
</dbReference>
<dbReference type="VEuPathDB" id="FungiDB:BLGHR1_15040"/>
<dbReference type="PANTHER" id="PTHR28152:SF1">
    <property type="entry name" value="HYDROXYACYL-THIOESTER DEHYDRATASE TYPE 2, MITOCHONDRIAL"/>
    <property type="match status" value="1"/>
</dbReference>
<dbReference type="Proteomes" id="UP000275772">
    <property type="component" value="Unassembled WGS sequence"/>
</dbReference>
<reference evidence="1 2" key="1">
    <citation type="submission" date="2017-11" db="EMBL/GenBank/DDBJ databases">
        <authorList>
            <person name="Kracher B."/>
        </authorList>
    </citation>
    <scope>NUCLEOTIDE SEQUENCE [LARGE SCALE GENOMIC DNA]</scope>
    <source>
        <strain evidence="1 2">RACE1</strain>
    </source>
</reference>
<evidence type="ECO:0008006" key="3">
    <source>
        <dbReference type="Google" id="ProtNLM"/>
    </source>
</evidence>
<dbReference type="GO" id="GO:0005739">
    <property type="term" value="C:mitochondrion"/>
    <property type="evidence" value="ECO:0007669"/>
    <property type="project" value="TreeGrafter"/>
</dbReference>
<dbReference type="EMBL" id="UNSH01000064">
    <property type="protein sequence ID" value="SZF04244.1"/>
    <property type="molecule type" value="Genomic_DNA"/>
</dbReference>
<evidence type="ECO:0000313" key="1">
    <source>
        <dbReference type="EMBL" id="SZF04244.1"/>
    </source>
</evidence>
<proteinExistence type="predicted"/>
<protein>
    <recommendedName>
        <fullName evidence="3">Hydroxyacyl-thioester dehydratase type 2, mitochondrial</fullName>
    </recommendedName>
</protein>